<proteinExistence type="predicted"/>
<name>A0A8T2NS50_9TELE</name>
<dbReference type="GO" id="GO:0007098">
    <property type="term" value="P:centrosome cycle"/>
    <property type="evidence" value="ECO:0007669"/>
    <property type="project" value="TreeGrafter"/>
</dbReference>
<feature type="region of interest" description="Disordered" evidence="1">
    <location>
        <begin position="554"/>
        <end position="587"/>
    </location>
</feature>
<dbReference type="SMART" id="SM00228">
    <property type="entry name" value="PDZ"/>
    <property type="match status" value="1"/>
</dbReference>
<feature type="region of interest" description="Disordered" evidence="1">
    <location>
        <begin position="1"/>
        <end position="42"/>
    </location>
</feature>
<dbReference type="PROSITE" id="PS50106">
    <property type="entry name" value="PDZ"/>
    <property type="match status" value="1"/>
</dbReference>
<feature type="region of interest" description="Disordered" evidence="1">
    <location>
        <begin position="139"/>
        <end position="160"/>
    </location>
</feature>
<evidence type="ECO:0000259" key="2">
    <source>
        <dbReference type="PROSITE" id="PS50106"/>
    </source>
</evidence>
<feature type="region of interest" description="Disordered" evidence="1">
    <location>
        <begin position="342"/>
        <end position="377"/>
    </location>
</feature>
<feature type="region of interest" description="Disordered" evidence="1">
    <location>
        <begin position="91"/>
        <end position="111"/>
    </location>
</feature>
<evidence type="ECO:0000313" key="3">
    <source>
        <dbReference type="EMBL" id="KAG9343185.1"/>
    </source>
</evidence>
<dbReference type="GO" id="GO:0005634">
    <property type="term" value="C:nucleus"/>
    <property type="evidence" value="ECO:0007669"/>
    <property type="project" value="TreeGrafter"/>
</dbReference>
<dbReference type="OrthoDB" id="10058001at2759"/>
<dbReference type="GO" id="GO:0007163">
    <property type="term" value="P:establishment or maintenance of cell polarity"/>
    <property type="evidence" value="ECO:0007669"/>
    <property type="project" value="TreeGrafter"/>
</dbReference>
<protein>
    <recommendedName>
        <fullName evidence="2">PDZ domain-containing protein</fullName>
    </recommendedName>
</protein>
<dbReference type="Pfam" id="PF00595">
    <property type="entry name" value="PDZ"/>
    <property type="match status" value="1"/>
</dbReference>
<feature type="compositionally biased region" description="Polar residues" evidence="1">
    <location>
        <begin position="8"/>
        <end position="18"/>
    </location>
</feature>
<feature type="compositionally biased region" description="Basic and acidic residues" evidence="1">
    <location>
        <begin position="251"/>
        <end position="262"/>
    </location>
</feature>
<feature type="compositionally biased region" description="Basic and acidic residues" evidence="1">
    <location>
        <begin position="509"/>
        <end position="522"/>
    </location>
</feature>
<feature type="region of interest" description="Disordered" evidence="1">
    <location>
        <begin position="426"/>
        <end position="522"/>
    </location>
</feature>
<sequence length="745" mass="80196">MEEVTVANGRSSSFQQKVGASPLTETEDALPPRRWPRPKTVLSHLHVPPRAAVSLPWPLASDVGEPTTDEMGEPVTQETAHLISDPLLGETAMVGGQGEPHQSKPWTPPRGFWKAVRPETLALKGHALPMMGDGPVGVGGAESRSTGTAVDSKEASAGGGMEVGGGALSNVGIGAGRQQLHWGPQRSDSLESLLRRCAVRDPGPTGPGVGLLRADSWESSSSSAGTPALTQRGEAHQGTVKAHLQKPQHCKHSDYRQGEHRYSVGPPGREGPVGVCGYLSDSSGSDSACTSHRRRYGHSPTRVRFQDESEMDAERRYLERQRPLRASERALGVPVSKPRLSPYLNGEVGGTSITRARDPDGSSSTHRKRRTVQGDGFGKDKKCGSCGTFLQGPPLPVGPHGHVEAGSWGKVLPRWVTPTCPQTCSLTEEQLSGGGDGTGAGEMEDPIPSLGKCRRRRGERRGEGGARRERSAPQLYPIHHHSAPSLRTPSPDSERAKTPPLSPTTSGPDPRRFLLEGPDPREARPKLSLRRFFSAIGLTSTGWLRPGRSSSVERLNSTYQQSPVPSPSSGHHGRLKKTPSLQSLGQRPPLIVLRRSSSVQDLPLQVKEELEALYRQAASPQSPTHRGLQQALSVENVGRPSGVRPVGRVAQVYHDGTVLLELNRPPSGPFGFVIYRPNGRTDSGVYVELMQDGGKLYAGLLSVGDEILEVNGKKVCGLSLDQVTRLMTQDSIAYIRVLPHRRAQR</sequence>
<dbReference type="GO" id="GO:0016324">
    <property type="term" value="C:apical plasma membrane"/>
    <property type="evidence" value="ECO:0007669"/>
    <property type="project" value="TreeGrafter"/>
</dbReference>
<dbReference type="Proteomes" id="UP000824540">
    <property type="component" value="Unassembled WGS sequence"/>
</dbReference>
<dbReference type="InterPro" id="IPR001478">
    <property type="entry name" value="PDZ"/>
</dbReference>
<organism evidence="3 4">
    <name type="scientific">Albula glossodonta</name>
    <name type="common">roundjaw bonefish</name>
    <dbReference type="NCBI Taxonomy" id="121402"/>
    <lineage>
        <taxon>Eukaryota</taxon>
        <taxon>Metazoa</taxon>
        <taxon>Chordata</taxon>
        <taxon>Craniata</taxon>
        <taxon>Vertebrata</taxon>
        <taxon>Euteleostomi</taxon>
        <taxon>Actinopterygii</taxon>
        <taxon>Neopterygii</taxon>
        <taxon>Teleostei</taxon>
        <taxon>Albuliformes</taxon>
        <taxon>Albulidae</taxon>
        <taxon>Albula</taxon>
    </lineage>
</organism>
<feature type="compositionally biased region" description="Basic and acidic residues" evidence="1">
    <location>
        <begin position="460"/>
        <end position="471"/>
    </location>
</feature>
<dbReference type="GO" id="GO:0005938">
    <property type="term" value="C:cell cortex"/>
    <property type="evidence" value="ECO:0007669"/>
    <property type="project" value="TreeGrafter"/>
</dbReference>
<dbReference type="EMBL" id="JAFBMS010000024">
    <property type="protein sequence ID" value="KAG9343185.1"/>
    <property type="molecule type" value="Genomic_DNA"/>
</dbReference>
<dbReference type="AlphaFoldDB" id="A0A8T2NS50"/>
<evidence type="ECO:0000313" key="4">
    <source>
        <dbReference type="Proteomes" id="UP000824540"/>
    </source>
</evidence>
<dbReference type="Gene3D" id="2.30.42.10">
    <property type="match status" value="1"/>
</dbReference>
<dbReference type="InterPro" id="IPR032756">
    <property type="entry name" value="DUF4685"/>
</dbReference>
<comment type="caution">
    <text evidence="3">The sequence shown here is derived from an EMBL/GenBank/DDBJ whole genome shotgun (WGS) entry which is preliminary data.</text>
</comment>
<feature type="domain" description="PDZ" evidence="2">
    <location>
        <begin position="659"/>
        <end position="727"/>
    </location>
</feature>
<dbReference type="InterPro" id="IPR051741">
    <property type="entry name" value="PAR6_homolog"/>
</dbReference>
<dbReference type="Pfam" id="PF15737">
    <property type="entry name" value="DUF4685"/>
    <property type="match status" value="1"/>
</dbReference>
<feature type="region of interest" description="Disordered" evidence="1">
    <location>
        <begin position="216"/>
        <end position="269"/>
    </location>
</feature>
<dbReference type="SUPFAM" id="SSF50156">
    <property type="entry name" value="PDZ domain-like"/>
    <property type="match status" value="1"/>
</dbReference>
<reference evidence="3" key="1">
    <citation type="thesis" date="2021" institute="BYU ScholarsArchive" country="Provo, UT, USA">
        <title>Applications of and Algorithms for Genome Assembly and Genomic Analyses with an Emphasis on Marine Teleosts.</title>
        <authorList>
            <person name="Pickett B.D."/>
        </authorList>
    </citation>
    <scope>NUCLEOTIDE SEQUENCE</scope>
    <source>
        <strain evidence="3">HI-2016</strain>
    </source>
</reference>
<keyword evidence="4" id="KW-1185">Reference proteome</keyword>
<accession>A0A8T2NS50</accession>
<evidence type="ECO:0000256" key="1">
    <source>
        <dbReference type="SAM" id="MobiDB-lite"/>
    </source>
</evidence>
<dbReference type="PANTHER" id="PTHR14102:SF12">
    <property type="entry name" value="CDNA SEQUENCE BC034090"/>
    <property type="match status" value="1"/>
</dbReference>
<dbReference type="GO" id="GO:0060341">
    <property type="term" value="P:regulation of cellular localization"/>
    <property type="evidence" value="ECO:0007669"/>
    <property type="project" value="TreeGrafter"/>
</dbReference>
<dbReference type="PANTHER" id="PTHR14102">
    <property type="entry name" value="PAR-6-RELATED"/>
    <property type="match status" value="1"/>
</dbReference>
<gene>
    <name evidence="3" type="ORF">JZ751_014164</name>
</gene>
<dbReference type="InterPro" id="IPR036034">
    <property type="entry name" value="PDZ_sf"/>
</dbReference>